<organism evidence="2 3">
    <name type="scientific">Leptospira borgpetersenii str. 200801926</name>
    <dbReference type="NCBI Taxonomy" id="1193009"/>
    <lineage>
        <taxon>Bacteria</taxon>
        <taxon>Pseudomonadati</taxon>
        <taxon>Spirochaetota</taxon>
        <taxon>Spirochaetia</taxon>
        <taxon>Leptospirales</taxon>
        <taxon>Leptospiraceae</taxon>
        <taxon>Leptospira</taxon>
    </lineage>
</organism>
<comment type="caution">
    <text evidence="2">The sequence shown here is derived from an EMBL/GenBank/DDBJ whole genome shotgun (WGS) entry which is preliminary data.</text>
</comment>
<reference evidence="2" key="1">
    <citation type="submission" date="2012-09" db="EMBL/GenBank/DDBJ databases">
        <authorList>
            <person name="Harkins D.M."/>
            <person name="Durkin A.S."/>
            <person name="Brinkac L.M."/>
            <person name="Selengut J.D."/>
            <person name="Sanka R."/>
            <person name="DePew J."/>
            <person name="Purushe J."/>
            <person name="Picardeau M."/>
            <person name="Werts C."/>
            <person name="Goarant C."/>
            <person name="Vinetz J.M."/>
            <person name="Sutton G.G."/>
            <person name="Nelson W.C."/>
            <person name="Fouts D.E."/>
        </authorList>
    </citation>
    <scope>NUCLEOTIDE SEQUENCE [LARGE SCALE GENOMIC DNA]</scope>
    <source>
        <strain evidence="2">200801926</strain>
    </source>
</reference>
<dbReference type="EMBL" id="AKWJ02000020">
    <property type="protein sequence ID" value="EKP14136.1"/>
    <property type="molecule type" value="Genomic_DNA"/>
</dbReference>
<evidence type="ECO:0000256" key="1">
    <source>
        <dbReference type="SAM" id="MobiDB-lite"/>
    </source>
</evidence>
<accession>A0ABN0HZB1</accession>
<evidence type="ECO:0000313" key="2">
    <source>
        <dbReference type="EMBL" id="EKP14136.1"/>
    </source>
</evidence>
<gene>
    <name evidence="2" type="ORF">LEP1GSC128_2831</name>
</gene>
<dbReference type="Proteomes" id="UP000002837">
    <property type="component" value="Unassembled WGS sequence"/>
</dbReference>
<proteinExistence type="predicted"/>
<sequence length="37" mass="4341">MYPSSKNVLEANRSDGEQFADHQYKSGTFYRNKSQKK</sequence>
<feature type="region of interest" description="Disordered" evidence="1">
    <location>
        <begin position="1"/>
        <end position="37"/>
    </location>
</feature>
<keyword evidence="3" id="KW-1185">Reference proteome</keyword>
<protein>
    <submittedName>
        <fullName evidence="2">Uncharacterized protein</fullName>
    </submittedName>
</protein>
<feature type="compositionally biased region" description="Basic and acidic residues" evidence="1">
    <location>
        <begin position="12"/>
        <end position="24"/>
    </location>
</feature>
<evidence type="ECO:0000313" key="3">
    <source>
        <dbReference type="Proteomes" id="UP000002837"/>
    </source>
</evidence>
<feature type="compositionally biased region" description="Polar residues" evidence="1">
    <location>
        <begin position="25"/>
        <end position="37"/>
    </location>
</feature>
<name>A0ABN0HZB1_LEPBO</name>